<name>A0ABQ1LEE8_9SPHI</name>
<protein>
    <submittedName>
        <fullName evidence="2">Uncharacterized protein</fullName>
    </submittedName>
</protein>
<keyword evidence="1" id="KW-0732">Signal</keyword>
<dbReference type="EMBL" id="BMIK01000003">
    <property type="protein sequence ID" value="GGC23692.1"/>
    <property type="molecule type" value="Genomic_DNA"/>
</dbReference>
<comment type="caution">
    <text evidence="2">The sequence shown here is derived from an EMBL/GenBank/DDBJ whole genome shotgun (WGS) entry which is preliminary data.</text>
</comment>
<keyword evidence="3" id="KW-1185">Reference proteome</keyword>
<dbReference type="Proteomes" id="UP000597338">
    <property type="component" value="Unassembled WGS sequence"/>
</dbReference>
<sequence length="301" mass="33236">MNTYTGFVKLSFLWVIGCFACEAQQTDKKPDGIELFACGDDQVLMLAVDSSFQKVDTVWTWRASETVGLPGEYLSLLKTMDDCKPIENGNELLLTSSSGAALVLERSTKKALFYAKAANAHSIEALPGNRIAVALSIAPGGNRIALYDRSKPDEVLFSDSLYSGHGVAWVPEKNRLYALGYDELRAYALADWDTDAPKLVLAGKWALPDKDGHDLSRVSGSSLLLSTHGNVWLFDLDNETFGPFGPLEGMHDVKSVSYNEATQRLIYTKAEISWWTHHIYSGHPDGVVEVPQINMYKVRVP</sequence>
<reference evidence="3" key="1">
    <citation type="journal article" date="2019" name="Int. J. Syst. Evol. Microbiol.">
        <title>The Global Catalogue of Microorganisms (GCM) 10K type strain sequencing project: providing services to taxonomists for standard genome sequencing and annotation.</title>
        <authorList>
            <consortium name="The Broad Institute Genomics Platform"/>
            <consortium name="The Broad Institute Genome Sequencing Center for Infectious Disease"/>
            <person name="Wu L."/>
            <person name="Ma J."/>
        </authorList>
    </citation>
    <scope>NUCLEOTIDE SEQUENCE [LARGE SCALE GENOMIC DNA]</scope>
    <source>
        <strain evidence="3">CGMCC 1.15342</strain>
    </source>
</reference>
<proteinExistence type="predicted"/>
<evidence type="ECO:0000313" key="3">
    <source>
        <dbReference type="Proteomes" id="UP000597338"/>
    </source>
</evidence>
<gene>
    <name evidence="2" type="ORF">GCM10011386_14570</name>
</gene>
<evidence type="ECO:0000313" key="2">
    <source>
        <dbReference type="EMBL" id="GGC23692.1"/>
    </source>
</evidence>
<accession>A0ABQ1LEE8</accession>
<evidence type="ECO:0000256" key="1">
    <source>
        <dbReference type="SAM" id="SignalP"/>
    </source>
</evidence>
<dbReference type="RefSeq" id="WP_188749041.1">
    <property type="nucleotide sequence ID" value="NZ_BMIK01000003.1"/>
</dbReference>
<dbReference type="SUPFAM" id="SSF69322">
    <property type="entry name" value="Tricorn protease domain 2"/>
    <property type="match status" value="1"/>
</dbReference>
<organism evidence="2 3">
    <name type="scientific">Parapedobacter defluvii</name>
    <dbReference type="NCBI Taxonomy" id="2045106"/>
    <lineage>
        <taxon>Bacteria</taxon>
        <taxon>Pseudomonadati</taxon>
        <taxon>Bacteroidota</taxon>
        <taxon>Sphingobacteriia</taxon>
        <taxon>Sphingobacteriales</taxon>
        <taxon>Sphingobacteriaceae</taxon>
        <taxon>Parapedobacter</taxon>
    </lineage>
</organism>
<dbReference type="InterPro" id="IPR045383">
    <property type="entry name" value="DUF6528"/>
</dbReference>
<dbReference type="Pfam" id="PF20138">
    <property type="entry name" value="DUF6528"/>
    <property type="match status" value="1"/>
</dbReference>
<feature type="chain" id="PRO_5045157831" evidence="1">
    <location>
        <begin position="21"/>
        <end position="301"/>
    </location>
</feature>
<feature type="signal peptide" evidence="1">
    <location>
        <begin position="1"/>
        <end position="20"/>
    </location>
</feature>